<keyword evidence="2" id="KW-1133">Transmembrane helix</keyword>
<evidence type="ECO:0000313" key="3">
    <source>
        <dbReference type="EMBL" id="TQM02819.1"/>
    </source>
</evidence>
<evidence type="ECO:0000313" key="4">
    <source>
        <dbReference type="Proteomes" id="UP000315677"/>
    </source>
</evidence>
<keyword evidence="2" id="KW-0812">Transmembrane</keyword>
<keyword evidence="2" id="KW-0472">Membrane</keyword>
<proteinExistence type="predicted"/>
<feature type="transmembrane region" description="Helical" evidence="2">
    <location>
        <begin position="20"/>
        <end position="41"/>
    </location>
</feature>
<reference evidence="3 4" key="1">
    <citation type="submission" date="2019-06" db="EMBL/GenBank/DDBJ databases">
        <title>Sequencing the genomes of 1000 actinobacteria strains.</title>
        <authorList>
            <person name="Klenk H.-P."/>
        </authorList>
    </citation>
    <scope>NUCLEOTIDE SEQUENCE [LARGE SCALE GENOMIC DNA]</scope>
    <source>
        <strain evidence="3 4">DSM 45301</strain>
    </source>
</reference>
<evidence type="ECO:0000256" key="1">
    <source>
        <dbReference type="SAM" id="MobiDB-lite"/>
    </source>
</evidence>
<feature type="compositionally biased region" description="Acidic residues" evidence="1">
    <location>
        <begin position="56"/>
        <end position="81"/>
    </location>
</feature>
<keyword evidence="4" id="KW-1185">Reference proteome</keyword>
<gene>
    <name evidence="3" type="ORF">FB558_7462</name>
</gene>
<sequence>MNQDGPRGRDPVFRRHRETFAALAVGLVCVLLGVIFSYVAASSGEAPSSDEPAVEKDDESGDDSGDDSGDGSSDESDDESESSSGDPRRYHVILANDGSDSGITLDVGRTVA</sequence>
<dbReference type="RefSeq" id="WP_142062229.1">
    <property type="nucleotide sequence ID" value="NZ_VFPA01000006.1"/>
</dbReference>
<accession>A0A543D0D8</accession>
<protein>
    <submittedName>
        <fullName evidence="3">Uncharacterized protein</fullName>
    </submittedName>
</protein>
<name>A0A543D0D8_9PSEU</name>
<organism evidence="3 4">
    <name type="scientific">Pseudonocardia kunmingensis</name>
    <dbReference type="NCBI Taxonomy" id="630975"/>
    <lineage>
        <taxon>Bacteria</taxon>
        <taxon>Bacillati</taxon>
        <taxon>Actinomycetota</taxon>
        <taxon>Actinomycetes</taxon>
        <taxon>Pseudonocardiales</taxon>
        <taxon>Pseudonocardiaceae</taxon>
        <taxon>Pseudonocardia</taxon>
    </lineage>
</organism>
<dbReference type="Proteomes" id="UP000315677">
    <property type="component" value="Unassembled WGS sequence"/>
</dbReference>
<evidence type="ECO:0000256" key="2">
    <source>
        <dbReference type="SAM" id="Phobius"/>
    </source>
</evidence>
<feature type="region of interest" description="Disordered" evidence="1">
    <location>
        <begin position="42"/>
        <end position="112"/>
    </location>
</feature>
<dbReference type="EMBL" id="VFPA01000006">
    <property type="protein sequence ID" value="TQM02819.1"/>
    <property type="molecule type" value="Genomic_DNA"/>
</dbReference>
<comment type="caution">
    <text evidence="3">The sequence shown here is derived from an EMBL/GenBank/DDBJ whole genome shotgun (WGS) entry which is preliminary data.</text>
</comment>
<dbReference type="AlphaFoldDB" id="A0A543D0D8"/>